<dbReference type="OrthoDB" id="9812802at2"/>
<keyword evidence="1" id="KW-1133">Transmembrane helix</keyword>
<gene>
    <name evidence="2" type="ORF">Rleg9DRAFT_7113</name>
</gene>
<dbReference type="Proteomes" id="UP000005092">
    <property type="component" value="Unassembled WGS sequence"/>
</dbReference>
<reference evidence="2 3" key="1">
    <citation type="submission" date="2012-02" db="EMBL/GenBank/DDBJ databases">
        <title>Improved High-Quality Draft Sequence of Rhizobium leguminosarum bv. trifolii WSM597.</title>
        <authorList>
            <consortium name="US DOE Joint Genome Institute"/>
            <person name="Lucas S."/>
            <person name="Han J."/>
            <person name="Lapidus A."/>
            <person name="Cheng J.-F."/>
            <person name="Goodwin L."/>
            <person name="Pitluck S."/>
            <person name="Peters L."/>
            <person name="Ovchinnikova G."/>
            <person name="Held B."/>
            <person name="Detter J.C."/>
            <person name="Han C."/>
            <person name="Tapia R."/>
            <person name="Land M."/>
            <person name="Hauser L."/>
            <person name="Kyrpides N."/>
            <person name="Ivanova N."/>
            <person name="Pagani I."/>
            <person name="Brau L."/>
            <person name="Yates R."/>
            <person name="O'Hara G."/>
            <person name="Rui T."/>
            <person name="Howieson J."/>
            <person name="Reeve W."/>
            <person name="Woyke T."/>
        </authorList>
    </citation>
    <scope>NUCLEOTIDE SEQUENCE [LARGE SCALE GENOMIC DNA]</scope>
    <source>
        <strain evidence="2 3">WSM597</strain>
    </source>
</reference>
<sequence>MSWNNWLRQSHRRLSVAFTVAVILNIIAVVQEKSTVWGGVLAVLPLGLLLLAGLYVFLLPYASR</sequence>
<dbReference type="EMBL" id="JH719381">
    <property type="protein sequence ID" value="EJB08085.1"/>
    <property type="molecule type" value="Genomic_DNA"/>
</dbReference>
<protein>
    <submittedName>
        <fullName evidence="2">Uncharacterized protein</fullName>
    </submittedName>
</protein>
<dbReference type="AlphaFoldDB" id="J0HCB6"/>
<accession>J0HCB6</accession>
<feature type="transmembrane region" description="Helical" evidence="1">
    <location>
        <begin position="12"/>
        <end position="30"/>
    </location>
</feature>
<evidence type="ECO:0000313" key="2">
    <source>
        <dbReference type="EMBL" id="EJB08085.1"/>
    </source>
</evidence>
<organism evidence="2 3">
    <name type="scientific">Rhizobium leguminosarum bv. trifolii WSM597</name>
    <dbReference type="NCBI Taxonomy" id="754764"/>
    <lineage>
        <taxon>Bacteria</taxon>
        <taxon>Pseudomonadati</taxon>
        <taxon>Pseudomonadota</taxon>
        <taxon>Alphaproteobacteria</taxon>
        <taxon>Hyphomicrobiales</taxon>
        <taxon>Rhizobiaceae</taxon>
        <taxon>Rhizobium/Agrobacterium group</taxon>
        <taxon>Rhizobium</taxon>
    </lineage>
</organism>
<feature type="transmembrane region" description="Helical" evidence="1">
    <location>
        <begin position="36"/>
        <end position="58"/>
    </location>
</feature>
<keyword evidence="1" id="KW-0472">Membrane</keyword>
<name>J0HCB6_RHILT</name>
<dbReference type="HOGENOM" id="CLU_2700907_0_0_5"/>
<keyword evidence="1" id="KW-0812">Transmembrane</keyword>
<dbReference type="RefSeq" id="WP_003594097.1">
    <property type="nucleotide sequence ID" value="NZ_JH719381.1"/>
</dbReference>
<evidence type="ECO:0000313" key="3">
    <source>
        <dbReference type="Proteomes" id="UP000005092"/>
    </source>
</evidence>
<proteinExistence type="predicted"/>
<evidence type="ECO:0000256" key="1">
    <source>
        <dbReference type="SAM" id="Phobius"/>
    </source>
</evidence>